<reference evidence="1 2" key="1">
    <citation type="journal article" date="2021" name="MBio">
        <title>Poor Competitiveness of Bradyrhizobium in Pigeon Pea Root Colonization in Indian Soils.</title>
        <authorList>
            <person name="Chalasani D."/>
            <person name="Basu A."/>
            <person name="Pullabhotla S.V.S.R.N."/>
            <person name="Jorrin B."/>
            <person name="Neal A.L."/>
            <person name="Poole P.S."/>
            <person name="Podile A.R."/>
            <person name="Tkacz A."/>
        </authorList>
    </citation>
    <scope>NUCLEOTIDE SEQUENCE [LARGE SCALE GENOMIC DNA]</scope>
    <source>
        <strain evidence="1 2">HU14</strain>
    </source>
</reference>
<evidence type="ECO:0000313" key="1">
    <source>
        <dbReference type="EMBL" id="MBW9093038.1"/>
    </source>
</evidence>
<comment type="caution">
    <text evidence="1">The sequence shown here is derived from an EMBL/GenBank/DDBJ whole genome shotgun (WGS) entry which is preliminary data.</text>
</comment>
<evidence type="ECO:0000313" key="2">
    <source>
        <dbReference type="Proteomes" id="UP001196843"/>
    </source>
</evidence>
<accession>A0ABS7HMB0</accession>
<dbReference type="InterPro" id="IPR027417">
    <property type="entry name" value="P-loop_NTPase"/>
</dbReference>
<evidence type="ECO:0008006" key="3">
    <source>
        <dbReference type="Google" id="ProtNLM"/>
    </source>
</evidence>
<protein>
    <recommendedName>
        <fullName evidence="3">NACHT domain-containing protein</fullName>
    </recommendedName>
</protein>
<dbReference type="Proteomes" id="UP001196843">
    <property type="component" value="Unassembled WGS sequence"/>
</dbReference>
<proteinExistence type="predicted"/>
<organism evidence="1 2">
    <name type="scientific">Microbacterium jejuense</name>
    <dbReference type="NCBI Taxonomy" id="1263637"/>
    <lineage>
        <taxon>Bacteria</taxon>
        <taxon>Bacillati</taxon>
        <taxon>Actinomycetota</taxon>
        <taxon>Actinomycetes</taxon>
        <taxon>Micrococcales</taxon>
        <taxon>Microbacteriaceae</taxon>
        <taxon>Microbacterium</taxon>
    </lineage>
</organism>
<name>A0ABS7HMB0_9MICO</name>
<dbReference type="SUPFAM" id="SSF52540">
    <property type="entry name" value="P-loop containing nucleoside triphosphate hydrolases"/>
    <property type="match status" value="1"/>
</dbReference>
<keyword evidence="2" id="KW-1185">Reference proteome</keyword>
<sequence length="946" mass="103535">MGGGVDGRLLVAQDYPLEELSPRAFEQLTVAVASKVLGSGVEAFGSGPDGGREATFRGRVDWSKTDPADEGAWNGYVVIQAKQSEHPSHKPGQNLSWLIKQVDAELESWMKDSSRRGEFPRYLIFVTNVRLSSVPGSGIDAIAAHIKSRLHEPWNGVKSNTLFARGLREGRVWHRDQLNAWLTVNDSIRLAFKGLLTVGDVLSRLGQLGGLLDPEQFAPVLTAHATNTLTTERWVSFREAGGTTRESVENIFIDLRVDNPMRETRSATDQPLSVLKEVLQRSDMVLKPSVVKDGFRRHVVLTGQAGSGKSTVTKFLTQAIRSRFAADEPLTATDREVIDGTDAALARMGVAPPRGRRWPMRVNLADFADAVGPDGGISLLRWISDRITDRAGLDIKPATLQNWLRYWPCVVILDGLDEVTAPEVRPRVLDEITQFVEKAELEDADLLVVVTTRPTGYTERLMPTHFQQLDLAYLDGEEAIDYGRLVTNRRLFDDLDRRDQLIATFEKQTKLPAMLRLMKTPLQVLIMTILLERAGVLPADRFQLFSRYFDTIYERESAKNTTLAPLLSQEQKVIVDLHEAAGLELQIQSESSNDARAVLPMAGLRALLEDRLTVLGHPAGPKRDRIADRVMQATTERLVLLVPAEDDSVAFEIRSLQELMAGRALQKAPDDVLRERLTLAAPSPHWRNTWVFVAGGVFAEGADHQRDMVVDIVESVDHTSPWPGWLSPVGPELAAALLDDGLATQTPKWQRRLTDVALRAITGPFPAEVHTVAAGLAAAAGADDALRMHVRNALMLGLAGAPRAAVAARLLLALAQLDMFVPGASMRLPEASGTPVGPVEIGPALRARLPEMPDPTAAATALEPVLTEVDDVRVADYGGGEVGIANPTRLVPWDGAFVETINDPVTGGLLELLVGALEPEQWHIGHALGIVYRVAAARKPIGDLLR</sequence>
<dbReference type="Gene3D" id="3.40.50.300">
    <property type="entry name" value="P-loop containing nucleotide triphosphate hydrolases"/>
    <property type="match status" value="1"/>
</dbReference>
<dbReference type="EMBL" id="JAEUAW010000003">
    <property type="protein sequence ID" value="MBW9093038.1"/>
    <property type="molecule type" value="Genomic_DNA"/>
</dbReference>
<dbReference type="RefSeq" id="WP_220299760.1">
    <property type="nucleotide sequence ID" value="NZ_JAEUAW010000003.1"/>
</dbReference>
<gene>
    <name evidence="1" type="ORF">JNB62_05030</name>
</gene>